<proteinExistence type="predicted"/>
<dbReference type="InterPro" id="IPR013413">
    <property type="entry name" value="CRISPR-assoc_prot_NE0113"/>
</dbReference>
<dbReference type="NCBIfam" id="TIGR02584">
    <property type="entry name" value="cas_NE0113"/>
    <property type="match status" value="1"/>
</dbReference>
<feature type="domain" description="CRISPR system ring nuclease SSO2081-like" evidence="1">
    <location>
        <begin position="23"/>
        <end position="233"/>
    </location>
</feature>
<dbReference type="InterPro" id="IPR019092">
    <property type="entry name" value="SSO2081-like_dom"/>
</dbReference>
<evidence type="ECO:0000259" key="1">
    <source>
        <dbReference type="Pfam" id="PF09623"/>
    </source>
</evidence>
<organism evidence="2">
    <name type="scientific">Leucothrix mucor</name>
    <dbReference type="NCBI Taxonomy" id="45248"/>
    <lineage>
        <taxon>Bacteria</taxon>
        <taxon>Pseudomonadati</taxon>
        <taxon>Pseudomonadota</taxon>
        <taxon>Gammaproteobacteria</taxon>
        <taxon>Thiotrichales</taxon>
        <taxon>Thiotrichaceae</taxon>
        <taxon>Leucothrix</taxon>
    </lineage>
</organism>
<dbReference type="AlphaFoldDB" id="A0A7V2T0T4"/>
<protein>
    <submittedName>
        <fullName evidence="2">TIGR02584 family CRISPR-associated protein</fullName>
    </submittedName>
</protein>
<sequence length="287" mass="32918">MSSASPQPEQYKKRILLVVIGMTPQIVTETLYKLAVDSDPVYIPTEIHLITTKEGANSAEIALLGTAHDQGWFYTLCEDYGIDRDIFKKENIHIIADTEGQFINDNESSEHNKIASNYITNKIKEFTQDSNTSLHVSLAGGRKTMSYYAGYALSLYGRWQDRLSHVLVNYPFMNNENFFYPRPKAQRFSIDNRHYSTDEANIILSDIPYVRMRYQVPEALLKGTAGFQETVAKIQLFSEPPTIALYLYNRVVVLNGFAVTLTAREFAFYFWFCLRQKENYPPLNLAS</sequence>
<dbReference type="EMBL" id="DRMS01000359">
    <property type="protein sequence ID" value="HFC93060.1"/>
    <property type="molecule type" value="Genomic_DNA"/>
</dbReference>
<dbReference type="Pfam" id="PF09623">
    <property type="entry name" value="Cas_NE0113"/>
    <property type="match status" value="1"/>
</dbReference>
<comment type="caution">
    <text evidence="2">The sequence shown here is derived from an EMBL/GenBank/DDBJ whole genome shotgun (WGS) entry which is preliminary data.</text>
</comment>
<reference evidence="2" key="1">
    <citation type="journal article" date="2020" name="mSystems">
        <title>Genome- and Community-Level Interaction Insights into Carbon Utilization and Element Cycling Functions of Hydrothermarchaeota in Hydrothermal Sediment.</title>
        <authorList>
            <person name="Zhou Z."/>
            <person name="Liu Y."/>
            <person name="Xu W."/>
            <person name="Pan J."/>
            <person name="Luo Z.H."/>
            <person name="Li M."/>
        </authorList>
    </citation>
    <scope>NUCLEOTIDE SEQUENCE [LARGE SCALE GENOMIC DNA]</scope>
    <source>
        <strain evidence="2">HyVt-493</strain>
    </source>
</reference>
<feature type="non-terminal residue" evidence="2">
    <location>
        <position position="287"/>
    </location>
</feature>
<gene>
    <name evidence="2" type="ORF">ENJ51_09640</name>
</gene>
<dbReference type="CDD" id="cd09741">
    <property type="entry name" value="Csx1_III-U"/>
    <property type="match status" value="1"/>
</dbReference>
<accession>A0A7V2T0T4</accession>
<dbReference type="Proteomes" id="UP000885750">
    <property type="component" value="Unassembled WGS sequence"/>
</dbReference>
<name>A0A7V2T0T4_LEUMU</name>
<evidence type="ECO:0000313" key="2">
    <source>
        <dbReference type="EMBL" id="HFC93060.1"/>
    </source>
</evidence>